<gene>
    <name evidence="2" type="ORF">CRHIZ90672A_00007203</name>
</gene>
<comment type="caution">
    <text evidence="2">The sequence shown here is derived from an EMBL/GenBank/DDBJ whole genome shotgun (WGS) entry which is preliminary data.</text>
</comment>
<organism evidence="2 3">
    <name type="scientific">Clonostachys rhizophaga</name>
    <dbReference type="NCBI Taxonomy" id="160324"/>
    <lineage>
        <taxon>Eukaryota</taxon>
        <taxon>Fungi</taxon>
        <taxon>Dikarya</taxon>
        <taxon>Ascomycota</taxon>
        <taxon>Pezizomycotina</taxon>
        <taxon>Sordariomycetes</taxon>
        <taxon>Hypocreomycetidae</taxon>
        <taxon>Hypocreales</taxon>
        <taxon>Bionectriaceae</taxon>
        <taxon>Clonostachys</taxon>
    </lineage>
</organism>
<dbReference type="AlphaFoldDB" id="A0A9N9V681"/>
<evidence type="ECO:0000256" key="1">
    <source>
        <dbReference type="SAM" id="MobiDB-lite"/>
    </source>
</evidence>
<dbReference type="EMBL" id="CABFNQ020000506">
    <property type="protein sequence ID" value="CAH0017506.1"/>
    <property type="molecule type" value="Genomic_DNA"/>
</dbReference>
<sequence length="150" mass="16341">MVELHDSQFASAAAVHYSPRDTPASQNSASDEMNGGEVVSEIKIRTLAPAPPTIRPSSFAGHSDASSEYTQVFQKYSTQQPLPSGCAGDLRQSSKLEEKGKRCVNAGSMATWESDNALIESRIGGMDVFVWMQDFRRQAQFPLRNAASVE</sequence>
<evidence type="ECO:0000313" key="3">
    <source>
        <dbReference type="Proteomes" id="UP000696573"/>
    </source>
</evidence>
<feature type="region of interest" description="Disordered" evidence="1">
    <location>
        <begin position="14"/>
        <end position="33"/>
    </location>
</feature>
<keyword evidence="3" id="KW-1185">Reference proteome</keyword>
<accession>A0A9N9V681</accession>
<evidence type="ECO:0000313" key="2">
    <source>
        <dbReference type="EMBL" id="CAH0017506.1"/>
    </source>
</evidence>
<name>A0A9N9V681_9HYPO</name>
<reference evidence="2" key="1">
    <citation type="submission" date="2021-10" db="EMBL/GenBank/DDBJ databases">
        <authorList>
            <person name="Piombo E."/>
        </authorList>
    </citation>
    <scope>NUCLEOTIDE SEQUENCE</scope>
</reference>
<proteinExistence type="predicted"/>
<protein>
    <submittedName>
        <fullName evidence="2">Uncharacterized protein</fullName>
    </submittedName>
</protein>
<dbReference type="Proteomes" id="UP000696573">
    <property type="component" value="Unassembled WGS sequence"/>
</dbReference>